<keyword evidence="12" id="KW-1185">Reference proteome</keyword>
<feature type="domain" description="Major facilitator superfamily (MFS) profile" evidence="10">
    <location>
        <begin position="68"/>
        <end position="509"/>
    </location>
</feature>
<dbReference type="Gene3D" id="1.20.1250.20">
    <property type="entry name" value="MFS general substrate transporter like domains"/>
    <property type="match status" value="1"/>
</dbReference>
<keyword evidence="5 9" id="KW-1133">Transmembrane helix</keyword>
<dbReference type="EMBL" id="CAWUHB010000174">
    <property type="protein sequence ID" value="CAK7237533.1"/>
    <property type="molecule type" value="Genomic_DNA"/>
</dbReference>
<feature type="transmembrane region" description="Helical" evidence="9">
    <location>
        <begin position="65"/>
        <end position="92"/>
    </location>
</feature>
<feature type="transmembrane region" description="Helical" evidence="9">
    <location>
        <begin position="419"/>
        <end position="439"/>
    </location>
</feature>
<feature type="transmembrane region" description="Helical" evidence="9">
    <location>
        <begin position="242"/>
        <end position="263"/>
    </location>
</feature>
<feature type="transmembrane region" description="Helical" evidence="9">
    <location>
        <begin position="487"/>
        <end position="503"/>
    </location>
</feature>
<gene>
    <name evidence="11" type="ORF">SCUCBS95973_009983</name>
</gene>
<keyword evidence="4 9" id="KW-0812">Transmembrane</keyword>
<evidence type="ECO:0000256" key="7">
    <source>
        <dbReference type="ARBA" id="ARBA00026248"/>
    </source>
</evidence>
<dbReference type="InterPro" id="IPR005829">
    <property type="entry name" value="Sugar_transporter_CS"/>
</dbReference>
<feature type="transmembrane region" description="Helical" evidence="9">
    <location>
        <begin position="323"/>
        <end position="344"/>
    </location>
</feature>
<evidence type="ECO:0000256" key="9">
    <source>
        <dbReference type="SAM" id="Phobius"/>
    </source>
</evidence>
<dbReference type="InterPro" id="IPR036259">
    <property type="entry name" value="MFS_trans_sf"/>
</dbReference>
<organism evidence="11 12">
    <name type="scientific">Sporothrix curviconia</name>
    <dbReference type="NCBI Taxonomy" id="1260050"/>
    <lineage>
        <taxon>Eukaryota</taxon>
        <taxon>Fungi</taxon>
        <taxon>Dikarya</taxon>
        <taxon>Ascomycota</taxon>
        <taxon>Pezizomycotina</taxon>
        <taxon>Sordariomycetes</taxon>
        <taxon>Sordariomycetidae</taxon>
        <taxon>Ophiostomatales</taxon>
        <taxon>Ophiostomataceae</taxon>
        <taxon>Sporothrix</taxon>
    </lineage>
</organism>
<protein>
    <recommendedName>
        <fullName evidence="10">Major facilitator superfamily (MFS) profile domain-containing protein</fullName>
    </recommendedName>
</protein>
<evidence type="ECO:0000256" key="5">
    <source>
        <dbReference type="ARBA" id="ARBA00022989"/>
    </source>
</evidence>
<dbReference type="PROSITE" id="PS00217">
    <property type="entry name" value="SUGAR_TRANSPORT_2"/>
    <property type="match status" value="1"/>
</dbReference>
<feature type="transmembrane region" description="Helical" evidence="9">
    <location>
        <begin position="386"/>
        <end position="407"/>
    </location>
</feature>
<evidence type="ECO:0000256" key="3">
    <source>
        <dbReference type="ARBA" id="ARBA00022448"/>
    </source>
</evidence>
<keyword evidence="7" id="KW-0462">Maltose metabolism</keyword>
<comment type="subcellular location">
    <subcellularLocation>
        <location evidence="1">Membrane</location>
        <topology evidence="1">Multi-pass membrane protein</topology>
    </subcellularLocation>
</comment>
<keyword evidence="6 9" id="KW-0472">Membrane</keyword>
<dbReference type="SUPFAM" id="SSF103473">
    <property type="entry name" value="MFS general substrate transporter"/>
    <property type="match status" value="1"/>
</dbReference>
<dbReference type="NCBIfam" id="TIGR00879">
    <property type="entry name" value="SP"/>
    <property type="match status" value="1"/>
</dbReference>
<evidence type="ECO:0000256" key="4">
    <source>
        <dbReference type="ARBA" id="ARBA00022692"/>
    </source>
</evidence>
<comment type="caution">
    <text evidence="11">The sequence shown here is derived from an EMBL/GenBank/DDBJ whole genome shotgun (WGS) entry which is preliminary data.</text>
</comment>
<evidence type="ECO:0000313" key="11">
    <source>
        <dbReference type="EMBL" id="CAK7237533.1"/>
    </source>
</evidence>
<feature type="transmembrane region" description="Helical" evidence="9">
    <location>
        <begin position="145"/>
        <end position="163"/>
    </location>
</feature>
<accession>A0ABP0CZM7</accession>
<dbReference type="Proteomes" id="UP001642405">
    <property type="component" value="Unassembled WGS sequence"/>
</dbReference>
<evidence type="ECO:0000256" key="1">
    <source>
        <dbReference type="ARBA" id="ARBA00004141"/>
    </source>
</evidence>
<evidence type="ECO:0000256" key="8">
    <source>
        <dbReference type="RuleBase" id="RU003346"/>
    </source>
</evidence>
<feature type="transmembrane region" description="Helical" evidence="9">
    <location>
        <begin position="112"/>
        <end position="133"/>
    </location>
</feature>
<dbReference type="PANTHER" id="PTHR48022:SF5">
    <property type="entry name" value="ALPHA-GLUCOSIDES PERMEASE MPH2-RELATED"/>
    <property type="match status" value="1"/>
</dbReference>
<dbReference type="Pfam" id="PF00083">
    <property type="entry name" value="Sugar_tr"/>
    <property type="match status" value="1"/>
</dbReference>
<dbReference type="PANTHER" id="PTHR48022">
    <property type="entry name" value="PLASTIDIC GLUCOSE TRANSPORTER 4"/>
    <property type="match status" value="1"/>
</dbReference>
<comment type="similarity">
    <text evidence="2 8">Belongs to the major facilitator superfamily. Sugar transporter (TC 2.A.1.1) family.</text>
</comment>
<evidence type="ECO:0000256" key="2">
    <source>
        <dbReference type="ARBA" id="ARBA00010992"/>
    </source>
</evidence>
<keyword evidence="3 8" id="KW-0813">Transport</keyword>
<evidence type="ECO:0000256" key="6">
    <source>
        <dbReference type="ARBA" id="ARBA00023136"/>
    </source>
</evidence>
<feature type="transmembrane region" description="Helical" evidence="9">
    <location>
        <begin position="459"/>
        <end position="475"/>
    </location>
</feature>
<proteinExistence type="inferred from homology"/>
<dbReference type="InterPro" id="IPR003663">
    <property type="entry name" value="Sugar/inositol_transpt"/>
</dbReference>
<name>A0ABP0CZM7_9PEZI</name>
<dbReference type="PROSITE" id="PS50850">
    <property type="entry name" value="MFS"/>
    <property type="match status" value="1"/>
</dbReference>
<dbReference type="InterPro" id="IPR050360">
    <property type="entry name" value="MFS_Sugar_Transporters"/>
</dbReference>
<evidence type="ECO:0000313" key="12">
    <source>
        <dbReference type="Proteomes" id="UP001642405"/>
    </source>
</evidence>
<dbReference type="InterPro" id="IPR020846">
    <property type="entry name" value="MFS_dom"/>
</dbReference>
<sequence>MADTPTTKAEQAAPPPAADITVAPVTAADASALPWWNGLGAEASHAASVEKAMSLRQALRAYPKAVFWSCAISLVIIMDGFDTALIGSFFAYPAFQQRFGVEISTGTYQVQAKWQTALGLASTLGSIVGIFISGVLTERFGHKRVLMGAMTWLIGCIFIIFFAPSVEVLFAGELLCGLSWGMFATMGSAYASEVAPVALRAYLETCVVVCWGLGQLVANAILDSLNTRKDQWAWRIPVAVQWAWPVLIIPLVVFCPESPWWLVRQGRLPEAEHSFKRLSSASADEARAAVALMVETTELERSLSEGDSYRDCFRGPDLWRTEISCIAWASQAFLGFAIVSYAVYFYEMAGLPTTAAYKMSLGQSGLHLVCNGLSIVVGNRHGRRPIYIWGALFMSCMMFLIGFLALAHQTPAIGYASSALFLVWFCAYEMTVGPASFVIVGETSSTKLRSKTIALSRNAYNLANIVSLTVAPYCLNPTEGNWKGKTAFLAAGFGLLAALWAYFRLPECKGRTYEEIDLLFHQNLRAWEFSSYEVSPEQQVEAKVMAEHNE</sequence>
<dbReference type="InterPro" id="IPR005828">
    <property type="entry name" value="MFS_sugar_transport-like"/>
</dbReference>
<reference evidence="11 12" key="1">
    <citation type="submission" date="2024-01" db="EMBL/GenBank/DDBJ databases">
        <authorList>
            <person name="Allen C."/>
            <person name="Tagirdzhanova G."/>
        </authorList>
    </citation>
    <scope>NUCLEOTIDE SEQUENCE [LARGE SCALE GENOMIC DNA]</scope>
</reference>
<evidence type="ECO:0000259" key="10">
    <source>
        <dbReference type="PROSITE" id="PS50850"/>
    </source>
</evidence>